<dbReference type="Proteomes" id="UP000006882">
    <property type="component" value="Chromosome G4"/>
</dbReference>
<sequence length="49" mass="5463">MICVFGFTDVLLKASFCHREGHPTIIQGMTGLGVEHHFPCFVCGPMREI</sequence>
<dbReference type="EMBL" id="CM007654">
    <property type="protein sequence ID" value="ONI10716.1"/>
    <property type="molecule type" value="Genomic_DNA"/>
</dbReference>
<evidence type="ECO:0000313" key="2">
    <source>
        <dbReference type="Proteomes" id="UP000006882"/>
    </source>
</evidence>
<keyword evidence="2" id="KW-1185">Reference proteome</keyword>
<dbReference type="Gramene" id="ONI10716">
    <property type="protein sequence ID" value="ONI10716"/>
    <property type="gene ID" value="PRUPE_4G063000"/>
</dbReference>
<protein>
    <submittedName>
        <fullName evidence="1">Uncharacterized protein</fullName>
    </submittedName>
</protein>
<evidence type="ECO:0000313" key="1">
    <source>
        <dbReference type="EMBL" id="ONI10716.1"/>
    </source>
</evidence>
<reference evidence="1 2" key="1">
    <citation type="journal article" date="2013" name="Nat. Genet.">
        <title>The high-quality draft genome of peach (Prunus persica) identifies unique patterns of genetic diversity, domestication and genome evolution.</title>
        <authorList>
            <consortium name="International Peach Genome Initiative"/>
            <person name="Verde I."/>
            <person name="Abbott A.G."/>
            <person name="Scalabrin S."/>
            <person name="Jung S."/>
            <person name="Shu S."/>
            <person name="Marroni F."/>
            <person name="Zhebentyayeva T."/>
            <person name="Dettori M.T."/>
            <person name="Grimwood J."/>
            <person name="Cattonaro F."/>
            <person name="Zuccolo A."/>
            <person name="Rossini L."/>
            <person name="Jenkins J."/>
            <person name="Vendramin E."/>
            <person name="Meisel L.A."/>
            <person name="Decroocq V."/>
            <person name="Sosinski B."/>
            <person name="Prochnik S."/>
            <person name="Mitros T."/>
            <person name="Policriti A."/>
            <person name="Cipriani G."/>
            <person name="Dondini L."/>
            <person name="Ficklin S."/>
            <person name="Goodstein D.M."/>
            <person name="Xuan P."/>
            <person name="Del Fabbro C."/>
            <person name="Aramini V."/>
            <person name="Copetti D."/>
            <person name="Gonzalez S."/>
            <person name="Horner D.S."/>
            <person name="Falchi R."/>
            <person name="Lucas S."/>
            <person name="Mica E."/>
            <person name="Maldonado J."/>
            <person name="Lazzari B."/>
            <person name="Bielenberg D."/>
            <person name="Pirona R."/>
            <person name="Miculan M."/>
            <person name="Barakat A."/>
            <person name="Testolin R."/>
            <person name="Stella A."/>
            <person name="Tartarini S."/>
            <person name="Tonutti P."/>
            <person name="Arus P."/>
            <person name="Orellana A."/>
            <person name="Wells C."/>
            <person name="Main D."/>
            <person name="Vizzotto G."/>
            <person name="Silva H."/>
            <person name="Salamini F."/>
            <person name="Schmutz J."/>
            <person name="Morgante M."/>
            <person name="Rokhsar D.S."/>
        </authorList>
    </citation>
    <scope>NUCLEOTIDE SEQUENCE [LARGE SCALE GENOMIC DNA]</scope>
    <source>
        <strain evidence="2">cv. Nemared</strain>
    </source>
</reference>
<dbReference type="AlphaFoldDB" id="A0A251PGM3"/>
<organism evidence="1 2">
    <name type="scientific">Prunus persica</name>
    <name type="common">Peach</name>
    <name type="synonym">Amygdalus persica</name>
    <dbReference type="NCBI Taxonomy" id="3760"/>
    <lineage>
        <taxon>Eukaryota</taxon>
        <taxon>Viridiplantae</taxon>
        <taxon>Streptophyta</taxon>
        <taxon>Embryophyta</taxon>
        <taxon>Tracheophyta</taxon>
        <taxon>Spermatophyta</taxon>
        <taxon>Magnoliopsida</taxon>
        <taxon>eudicotyledons</taxon>
        <taxon>Gunneridae</taxon>
        <taxon>Pentapetalae</taxon>
        <taxon>rosids</taxon>
        <taxon>fabids</taxon>
        <taxon>Rosales</taxon>
        <taxon>Rosaceae</taxon>
        <taxon>Amygdaloideae</taxon>
        <taxon>Amygdaleae</taxon>
        <taxon>Prunus</taxon>
    </lineage>
</organism>
<accession>A0A251PGM3</accession>
<proteinExistence type="predicted"/>
<gene>
    <name evidence="1" type="ORF">PRUPE_4G063000</name>
</gene>
<name>A0A251PGM3_PRUPE</name>